<accession>A0ABN3VP73</accession>
<proteinExistence type="predicted"/>
<dbReference type="Proteomes" id="UP001500979">
    <property type="component" value="Unassembled WGS sequence"/>
</dbReference>
<reference evidence="1 2" key="1">
    <citation type="journal article" date="2019" name="Int. J. Syst. Evol. Microbiol.">
        <title>The Global Catalogue of Microorganisms (GCM) 10K type strain sequencing project: providing services to taxonomists for standard genome sequencing and annotation.</title>
        <authorList>
            <consortium name="The Broad Institute Genomics Platform"/>
            <consortium name="The Broad Institute Genome Sequencing Center for Infectious Disease"/>
            <person name="Wu L."/>
            <person name="Ma J."/>
        </authorList>
    </citation>
    <scope>NUCLEOTIDE SEQUENCE [LARGE SCALE GENOMIC DNA]</scope>
    <source>
        <strain evidence="1 2">JCM 9383</strain>
    </source>
</reference>
<keyword evidence="2" id="KW-1185">Reference proteome</keyword>
<organism evidence="1 2">
    <name type="scientific">Saccharopolyspora taberi</name>
    <dbReference type="NCBI Taxonomy" id="60895"/>
    <lineage>
        <taxon>Bacteria</taxon>
        <taxon>Bacillati</taxon>
        <taxon>Actinomycetota</taxon>
        <taxon>Actinomycetes</taxon>
        <taxon>Pseudonocardiales</taxon>
        <taxon>Pseudonocardiaceae</taxon>
        <taxon>Saccharopolyspora</taxon>
    </lineage>
</organism>
<evidence type="ECO:0000313" key="1">
    <source>
        <dbReference type="EMBL" id="GAA2818370.1"/>
    </source>
</evidence>
<evidence type="ECO:0000313" key="2">
    <source>
        <dbReference type="Proteomes" id="UP001500979"/>
    </source>
</evidence>
<dbReference type="RefSeq" id="WP_344685848.1">
    <property type="nucleotide sequence ID" value="NZ_BAAAUX010000034.1"/>
</dbReference>
<comment type="caution">
    <text evidence="1">The sequence shown here is derived from an EMBL/GenBank/DDBJ whole genome shotgun (WGS) entry which is preliminary data.</text>
</comment>
<protein>
    <recommendedName>
        <fullName evidence="3">DUF3800 domain-containing protein</fullName>
    </recommendedName>
</protein>
<sequence length="199" mass="22656">MERFPPPSDWRFAHLDESSSVHNRQRIYAIAAVLSTEGQHAELKERLRSALLPGQDHLHWNADRSLARRLELAHLIAECEIEGVLVVSSTTTNKQQEHARKKILGVMLPELQHREAASHVIIESRFHGDTHDRRTVGWLRQQHVISSQMLVDHVPKREDERLWLADALVSSYMTATVHGQTGPWDVINSGQRVAVLELG</sequence>
<dbReference type="EMBL" id="BAAAUX010000034">
    <property type="protein sequence ID" value="GAA2818370.1"/>
    <property type="molecule type" value="Genomic_DNA"/>
</dbReference>
<gene>
    <name evidence="1" type="ORF">GCM10010470_62140</name>
</gene>
<name>A0ABN3VP73_9PSEU</name>
<evidence type="ECO:0008006" key="3">
    <source>
        <dbReference type="Google" id="ProtNLM"/>
    </source>
</evidence>